<evidence type="ECO:0000259" key="13">
    <source>
        <dbReference type="Pfam" id="PF20259"/>
    </source>
</evidence>
<evidence type="ECO:0000256" key="7">
    <source>
        <dbReference type="ARBA" id="ARBA00022884"/>
    </source>
</evidence>
<keyword evidence="5 11" id="KW-0547">Nucleotide-binding</keyword>
<dbReference type="PANTHER" id="PTHR11933:SF5">
    <property type="entry name" value="MITOCHONDRIAL TRNA-SPECIFIC 2-THIOURIDYLASE 1"/>
    <property type="match status" value="1"/>
</dbReference>
<dbReference type="GO" id="GO:0002143">
    <property type="term" value="P:tRNA wobble position uridine thiolation"/>
    <property type="evidence" value="ECO:0007669"/>
    <property type="project" value="TreeGrafter"/>
</dbReference>
<dbReference type="Pfam" id="PF20258">
    <property type="entry name" value="tRNA_Me_trans_C"/>
    <property type="match status" value="1"/>
</dbReference>
<evidence type="ECO:0000259" key="12">
    <source>
        <dbReference type="Pfam" id="PF20258"/>
    </source>
</evidence>
<dbReference type="Gene3D" id="3.40.50.620">
    <property type="entry name" value="HUPs"/>
    <property type="match status" value="1"/>
</dbReference>
<evidence type="ECO:0000256" key="5">
    <source>
        <dbReference type="ARBA" id="ARBA00022741"/>
    </source>
</evidence>
<feature type="site" description="Interaction with tRNA" evidence="11">
    <location>
        <position position="337"/>
    </location>
</feature>
<evidence type="ECO:0000256" key="3">
    <source>
        <dbReference type="ARBA" id="ARBA00022679"/>
    </source>
</evidence>
<evidence type="ECO:0000313" key="15">
    <source>
        <dbReference type="Proteomes" id="UP000045545"/>
    </source>
</evidence>
<dbReference type="OrthoDB" id="9800696at2"/>
<dbReference type="SUPFAM" id="SSF52402">
    <property type="entry name" value="Adenine nucleotide alpha hydrolases-like"/>
    <property type="match status" value="1"/>
</dbReference>
<dbReference type="Proteomes" id="UP000045545">
    <property type="component" value="Unassembled WGS sequence"/>
</dbReference>
<dbReference type="InterPro" id="IPR046885">
    <property type="entry name" value="MnmA-like_C"/>
</dbReference>
<comment type="similarity">
    <text evidence="11">Belongs to the MnmA/TRMU family.</text>
</comment>
<keyword evidence="8" id="KW-1015">Disulfide bond</keyword>
<feature type="binding site" evidence="11">
    <location>
        <position position="124"/>
    </location>
    <ligand>
        <name>ATP</name>
        <dbReference type="ChEBI" id="CHEBI:30616"/>
    </ligand>
</feature>
<dbReference type="AlphaFoldDB" id="A0A0E4GBC9"/>
<dbReference type="STRING" id="690567.1221"/>
<keyword evidence="15" id="KW-1185">Reference proteome</keyword>
<dbReference type="EMBL" id="CGIH01000033">
    <property type="protein sequence ID" value="CFX88286.1"/>
    <property type="molecule type" value="Genomic_DNA"/>
</dbReference>
<feature type="domain" description="tRNA-specific 2-thiouridylase MnmA-like central" evidence="13">
    <location>
        <begin position="207"/>
        <end position="270"/>
    </location>
</feature>
<dbReference type="InterPro" id="IPR046884">
    <property type="entry name" value="MnmA-like_central"/>
</dbReference>
<dbReference type="Pfam" id="PF03054">
    <property type="entry name" value="tRNA_Me_trans"/>
    <property type="match status" value="1"/>
</dbReference>
<comment type="function">
    <text evidence="10 11">Catalyzes the 2-thiolation of uridine at the wobble position (U34) of tRNA, leading to the formation of s(2)U34.</text>
</comment>
<dbReference type="GO" id="GO:0000049">
    <property type="term" value="F:tRNA binding"/>
    <property type="evidence" value="ECO:0007669"/>
    <property type="project" value="UniProtKB-KW"/>
</dbReference>
<protein>
    <recommendedName>
        <fullName evidence="11">tRNA-specific 2-thiouridylase MnmA</fullName>
        <ecNumber evidence="11">2.8.1.13</ecNumber>
    </recommendedName>
</protein>
<evidence type="ECO:0000313" key="14">
    <source>
        <dbReference type="EMBL" id="CFX88286.1"/>
    </source>
</evidence>
<feature type="active site" description="Cysteine persulfide intermediate" evidence="11">
    <location>
        <position position="198"/>
    </location>
</feature>
<feature type="domain" description="tRNA-specific 2-thiouridylase MnmA-like C-terminal" evidence="12">
    <location>
        <begin position="279"/>
        <end position="353"/>
    </location>
</feature>
<evidence type="ECO:0000256" key="8">
    <source>
        <dbReference type="ARBA" id="ARBA00023157"/>
    </source>
</evidence>
<evidence type="ECO:0000256" key="11">
    <source>
        <dbReference type="HAMAP-Rule" id="MF_00144"/>
    </source>
</evidence>
<dbReference type="CDD" id="cd01998">
    <property type="entry name" value="MnmA_TRMU-like"/>
    <property type="match status" value="1"/>
</dbReference>
<dbReference type="EC" id="2.8.1.13" evidence="11"/>
<dbReference type="InterPro" id="IPR014729">
    <property type="entry name" value="Rossmann-like_a/b/a_fold"/>
</dbReference>
<feature type="binding site" evidence="11">
    <location>
        <position position="34"/>
    </location>
    <ligand>
        <name>ATP</name>
        <dbReference type="ChEBI" id="CHEBI:30616"/>
    </ligand>
</feature>
<dbReference type="NCBIfam" id="TIGR00420">
    <property type="entry name" value="trmU"/>
    <property type="match status" value="1"/>
</dbReference>
<feature type="region of interest" description="Interaction with tRNA" evidence="11">
    <location>
        <begin position="148"/>
        <end position="150"/>
    </location>
</feature>
<keyword evidence="3 11" id="KW-0808">Transferase</keyword>
<gene>
    <name evidence="11" type="primary">mnmA</name>
    <name evidence="14" type="ORF">1221</name>
</gene>
<reference evidence="14 15" key="1">
    <citation type="submission" date="2015-03" db="EMBL/GenBank/DDBJ databases">
        <authorList>
            <person name="Murphy D."/>
        </authorList>
    </citation>
    <scope>NUCLEOTIDE SEQUENCE [LARGE SCALE GENOMIC DNA]</scope>
    <source>
        <strain evidence="14 15">OL-4</strain>
    </source>
</reference>
<evidence type="ECO:0000256" key="4">
    <source>
        <dbReference type="ARBA" id="ARBA00022694"/>
    </source>
</evidence>
<keyword evidence="1 11" id="KW-0963">Cytoplasm</keyword>
<dbReference type="GO" id="GO:0005524">
    <property type="term" value="F:ATP binding"/>
    <property type="evidence" value="ECO:0007669"/>
    <property type="project" value="UniProtKB-KW"/>
</dbReference>
<evidence type="ECO:0000256" key="10">
    <source>
        <dbReference type="ARBA" id="ARBA00056575"/>
    </source>
</evidence>
<proteinExistence type="inferred from homology"/>
<feature type="site" description="Interaction with tRNA" evidence="11">
    <location>
        <position position="125"/>
    </location>
</feature>
<evidence type="ECO:0000256" key="6">
    <source>
        <dbReference type="ARBA" id="ARBA00022840"/>
    </source>
</evidence>
<dbReference type="FunFam" id="2.30.30.280:FF:000001">
    <property type="entry name" value="tRNA-specific 2-thiouridylase MnmA"/>
    <property type="match status" value="1"/>
</dbReference>
<feature type="active site" description="Nucleophile" evidence="11">
    <location>
        <position position="100"/>
    </location>
</feature>
<evidence type="ECO:0000256" key="9">
    <source>
        <dbReference type="ARBA" id="ARBA00051542"/>
    </source>
</evidence>
<keyword evidence="7 11" id="KW-0694">RNA-binding</keyword>
<dbReference type="InterPro" id="IPR023382">
    <property type="entry name" value="MnmA-like_central_sf"/>
</dbReference>
<dbReference type="GO" id="GO:0005737">
    <property type="term" value="C:cytoplasm"/>
    <property type="evidence" value="ECO:0007669"/>
    <property type="project" value="UniProtKB-SubCell"/>
</dbReference>
<name>A0A0E4GBC9_9FIRM</name>
<feature type="binding site" evidence="11">
    <location>
        <begin position="8"/>
        <end position="15"/>
    </location>
    <ligand>
        <name>ATP</name>
        <dbReference type="ChEBI" id="CHEBI:30616"/>
    </ligand>
</feature>
<feature type="region of interest" description="Interaction with tRNA" evidence="11">
    <location>
        <begin position="304"/>
        <end position="305"/>
    </location>
</feature>
<dbReference type="PANTHER" id="PTHR11933">
    <property type="entry name" value="TRNA 5-METHYLAMINOMETHYL-2-THIOURIDYLATE -METHYLTRANSFERASE"/>
    <property type="match status" value="1"/>
</dbReference>
<organism evidence="14 15">
    <name type="scientific">Syntrophomonas zehnderi OL-4</name>
    <dbReference type="NCBI Taxonomy" id="690567"/>
    <lineage>
        <taxon>Bacteria</taxon>
        <taxon>Bacillati</taxon>
        <taxon>Bacillota</taxon>
        <taxon>Clostridia</taxon>
        <taxon>Eubacteriales</taxon>
        <taxon>Syntrophomonadaceae</taxon>
        <taxon>Syntrophomonas</taxon>
    </lineage>
</organism>
<comment type="catalytic activity">
    <reaction evidence="9 11">
        <text>S-sulfanyl-L-cysteinyl-[protein] + uridine(34) in tRNA + AH2 + ATP = 2-thiouridine(34) in tRNA + L-cysteinyl-[protein] + A + AMP + diphosphate + H(+)</text>
        <dbReference type="Rhea" id="RHEA:47032"/>
        <dbReference type="Rhea" id="RHEA-COMP:10131"/>
        <dbReference type="Rhea" id="RHEA-COMP:11726"/>
        <dbReference type="Rhea" id="RHEA-COMP:11727"/>
        <dbReference type="Rhea" id="RHEA-COMP:11728"/>
        <dbReference type="ChEBI" id="CHEBI:13193"/>
        <dbReference type="ChEBI" id="CHEBI:15378"/>
        <dbReference type="ChEBI" id="CHEBI:17499"/>
        <dbReference type="ChEBI" id="CHEBI:29950"/>
        <dbReference type="ChEBI" id="CHEBI:30616"/>
        <dbReference type="ChEBI" id="CHEBI:33019"/>
        <dbReference type="ChEBI" id="CHEBI:61963"/>
        <dbReference type="ChEBI" id="CHEBI:65315"/>
        <dbReference type="ChEBI" id="CHEBI:87170"/>
        <dbReference type="ChEBI" id="CHEBI:456215"/>
        <dbReference type="EC" id="2.8.1.13"/>
    </reaction>
</comment>
<evidence type="ECO:0000256" key="1">
    <source>
        <dbReference type="ARBA" id="ARBA00022490"/>
    </source>
</evidence>
<dbReference type="GO" id="GO:0103016">
    <property type="term" value="F:tRNA-uridine 2-sulfurtransferase activity"/>
    <property type="evidence" value="ECO:0007669"/>
    <property type="project" value="UniProtKB-EC"/>
</dbReference>
<dbReference type="Gene3D" id="2.30.30.280">
    <property type="entry name" value="Adenine nucleotide alpha hydrolases-like domains"/>
    <property type="match status" value="1"/>
</dbReference>
<accession>A0A0E4GBC9</accession>
<keyword evidence="2 11" id="KW-0820">tRNA-binding</keyword>
<comment type="caution">
    <text evidence="11">Lacks conserved residue(s) required for the propagation of feature annotation.</text>
</comment>
<dbReference type="RefSeq" id="WP_046498622.1">
    <property type="nucleotide sequence ID" value="NZ_CGIH01000033.1"/>
</dbReference>
<sequence length="358" mass="40209">MPKKVFVAMSGGVDSSVAALLLKQQGYAVTGITMQIWPLVKEPNKTCCGLDAVNDAQRVAWKLGIPHYVMNFRDEFESRVIDYFCGEYLQGRTPNPCISCNRYIKFSSFRQKALATGADFIATGHYARIDYDKVSGQYRLLKAQDRNKDQSYALYSLTQEQLQHTLFPLGEFCKEEVRNLARQWGLAVAEKAESQEICFVDQGHYAEFVEKHLKLVPRPGSIVDSKGAVLGYHQGIYHYTIGQRRGLGLAMGCPVYVTGLDPDCNTVKVGSDSDLYGKSFLVNEINYIARDWQLEKRRLEVKIRYTASAQPASLTPLNSDEARIDFDYPQRALTPGQAAVFYQGERVIGGGTIKRIIN</sequence>
<dbReference type="InterPro" id="IPR004506">
    <property type="entry name" value="MnmA-like"/>
</dbReference>
<dbReference type="Gene3D" id="2.40.30.10">
    <property type="entry name" value="Translation factors"/>
    <property type="match status" value="1"/>
</dbReference>
<evidence type="ECO:0000256" key="2">
    <source>
        <dbReference type="ARBA" id="ARBA00022555"/>
    </source>
</evidence>
<comment type="subcellular location">
    <subcellularLocation>
        <location evidence="11">Cytoplasm</location>
    </subcellularLocation>
</comment>
<dbReference type="NCBIfam" id="NF001138">
    <property type="entry name" value="PRK00143.1"/>
    <property type="match status" value="1"/>
</dbReference>
<dbReference type="Pfam" id="PF20259">
    <property type="entry name" value="tRNA_Me_trans_M"/>
    <property type="match status" value="1"/>
</dbReference>
<keyword evidence="6 11" id="KW-0067">ATP-binding</keyword>
<dbReference type="FunFam" id="3.40.50.620:FF:000115">
    <property type="entry name" value="tRNA-specific 2-thiouridylase MnmA"/>
    <property type="match status" value="1"/>
</dbReference>
<dbReference type="HAMAP" id="MF_00144">
    <property type="entry name" value="tRNA_thiouridyl_MnmA"/>
    <property type="match status" value="1"/>
</dbReference>
<keyword evidence="4 11" id="KW-0819">tRNA processing</keyword>